<feature type="active site" evidence="2">
    <location>
        <position position="142"/>
    </location>
</feature>
<dbReference type="Proteomes" id="UP000178759">
    <property type="component" value="Unassembled WGS sequence"/>
</dbReference>
<proteinExistence type="inferred from homology"/>
<dbReference type="STRING" id="1798392.A3A79_01260"/>
<dbReference type="PIRSF" id="PIRSF004749">
    <property type="entry name" value="Pep_def"/>
    <property type="match status" value="1"/>
</dbReference>
<keyword evidence="2" id="KW-0408">Iron</keyword>
<dbReference type="GO" id="GO:0006412">
    <property type="term" value="P:translation"/>
    <property type="evidence" value="ECO:0007669"/>
    <property type="project" value="UniProtKB-UniRule"/>
</dbReference>
<dbReference type="NCBIfam" id="TIGR00079">
    <property type="entry name" value="pept_deformyl"/>
    <property type="match status" value="1"/>
</dbReference>
<sequence>MKPIVHVPNAVLTTPSKTVTSFDKRLAQLISDMKKILLGASNPKGVGLAAPQIGENWRIFITKPWERSRIRVFINPEIIKSSIERTDGVPGRDNKFEGCLSILKIWGKVKRIATISLRYYDQKGQKHEEEFKGFLATIIQHETDHTNGILFTQRVLEQKGKLYQTDKDKEGKEILEEISI</sequence>
<comment type="similarity">
    <text evidence="1 2">Belongs to the polypeptide deformylase family.</text>
</comment>
<keyword evidence="2" id="KW-0479">Metal-binding</keyword>
<feature type="binding site" evidence="2">
    <location>
        <position position="99"/>
    </location>
    <ligand>
        <name>Fe cation</name>
        <dbReference type="ChEBI" id="CHEBI:24875"/>
    </ligand>
</feature>
<dbReference type="PRINTS" id="PR01576">
    <property type="entry name" value="PDEFORMYLASE"/>
</dbReference>
<dbReference type="EMBL" id="MFJV01000001">
    <property type="protein sequence ID" value="OGG23818.1"/>
    <property type="molecule type" value="Genomic_DNA"/>
</dbReference>
<feature type="binding site" evidence="2">
    <location>
        <position position="141"/>
    </location>
    <ligand>
        <name>Fe cation</name>
        <dbReference type="ChEBI" id="CHEBI:24875"/>
    </ligand>
</feature>
<dbReference type="PANTHER" id="PTHR10458">
    <property type="entry name" value="PEPTIDE DEFORMYLASE"/>
    <property type="match status" value="1"/>
</dbReference>
<evidence type="ECO:0000256" key="1">
    <source>
        <dbReference type="ARBA" id="ARBA00010759"/>
    </source>
</evidence>
<dbReference type="NCBIfam" id="NF001159">
    <property type="entry name" value="PRK00150.1-3"/>
    <property type="match status" value="1"/>
</dbReference>
<dbReference type="AlphaFoldDB" id="A0A1F6AGD7"/>
<organism evidence="3 4">
    <name type="scientific">Candidatus Gottesmanbacteria bacterium RIFCSPLOWO2_01_FULL_43_11b</name>
    <dbReference type="NCBI Taxonomy" id="1798392"/>
    <lineage>
        <taxon>Bacteria</taxon>
        <taxon>Candidatus Gottesmaniibacteriota</taxon>
    </lineage>
</organism>
<dbReference type="InterPro" id="IPR023635">
    <property type="entry name" value="Peptide_deformylase"/>
</dbReference>
<comment type="caution">
    <text evidence="3">The sequence shown here is derived from an EMBL/GenBank/DDBJ whole genome shotgun (WGS) entry which is preliminary data.</text>
</comment>
<dbReference type="SUPFAM" id="SSF56420">
    <property type="entry name" value="Peptide deformylase"/>
    <property type="match status" value="1"/>
</dbReference>
<accession>A0A1F6AGD7</accession>
<evidence type="ECO:0000256" key="2">
    <source>
        <dbReference type="HAMAP-Rule" id="MF_00163"/>
    </source>
</evidence>
<evidence type="ECO:0000313" key="4">
    <source>
        <dbReference type="Proteomes" id="UP000178759"/>
    </source>
</evidence>
<evidence type="ECO:0000313" key="3">
    <source>
        <dbReference type="EMBL" id="OGG23818.1"/>
    </source>
</evidence>
<dbReference type="GO" id="GO:0042586">
    <property type="term" value="F:peptide deformylase activity"/>
    <property type="evidence" value="ECO:0007669"/>
    <property type="project" value="UniProtKB-UniRule"/>
</dbReference>
<reference evidence="3 4" key="1">
    <citation type="journal article" date="2016" name="Nat. Commun.">
        <title>Thousands of microbial genomes shed light on interconnected biogeochemical processes in an aquifer system.</title>
        <authorList>
            <person name="Anantharaman K."/>
            <person name="Brown C.T."/>
            <person name="Hug L.A."/>
            <person name="Sharon I."/>
            <person name="Castelle C.J."/>
            <person name="Probst A.J."/>
            <person name="Thomas B.C."/>
            <person name="Singh A."/>
            <person name="Wilkins M.J."/>
            <person name="Karaoz U."/>
            <person name="Brodie E.L."/>
            <person name="Williams K.H."/>
            <person name="Hubbard S.S."/>
            <person name="Banfield J.F."/>
        </authorList>
    </citation>
    <scope>NUCLEOTIDE SEQUENCE [LARGE SCALE GENOMIC DNA]</scope>
</reference>
<dbReference type="CDD" id="cd00487">
    <property type="entry name" value="Pep_deformylase"/>
    <property type="match status" value="1"/>
</dbReference>
<name>A0A1F6AGD7_9BACT</name>
<dbReference type="EC" id="3.5.1.88" evidence="2"/>
<dbReference type="Gene3D" id="3.90.45.10">
    <property type="entry name" value="Peptide deformylase"/>
    <property type="match status" value="1"/>
</dbReference>
<comment type="catalytic activity">
    <reaction evidence="2">
        <text>N-terminal N-formyl-L-methionyl-[peptide] + H2O = N-terminal L-methionyl-[peptide] + formate</text>
        <dbReference type="Rhea" id="RHEA:24420"/>
        <dbReference type="Rhea" id="RHEA-COMP:10639"/>
        <dbReference type="Rhea" id="RHEA-COMP:10640"/>
        <dbReference type="ChEBI" id="CHEBI:15377"/>
        <dbReference type="ChEBI" id="CHEBI:15740"/>
        <dbReference type="ChEBI" id="CHEBI:49298"/>
        <dbReference type="ChEBI" id="CHEBI:64731"/>
        <dbReference type="EC" id="3.5.1.88"/>
    </reaction>
</comment>
<protein>
    <recommendedName>
        <fullName evidence="2">Peptide deformylase</fullName>
        <shortName evidence="2">PDF</shortName>
        <ecNumber evidence="2">3.5.1.88</ecNumber>
    </recommendedName>
    <alternativeName>
        <fullName evidence="2">Polypeptide deformylase</fullName>
    </alternativeName>
</protein>
<dbReference type="InterPro" id="IPR036821">
    <property type="entry name" value="Peptide_deformylase_sf"/>
</dbReference>
<gene>
    <name evidence="2" type="primary">def</name>
    <name evidence="3" type="ORF">A3A79_01260</name>
</gene>
<dbReference type="PANTHER" id="PTHR10458:SF22">
    <property type="entry name" value="PEPTIDE DEFORMYLASE"/>
    <property type="match status" value="1"/>
</dbReference>
<dbReference type="Pfam" id="PF01327">
    <property type="entry name" value="Pep_deformylase"/>
    <property type="match status" value="1"/>
</dbReference>
<keyword evidence="2" id="KW-0648">Protein biosynthesis</keyword>
<comment type="function">
    <text evidence="2">Removes the formyl group from the N-terminal Met of newly synthesized proteins. Requires at least a dipeptide for an efficient rate of reaction. N-terminal L-methionine is a prerequisite for activity but the enzyme has broad specificity at other positions.</text>
</comment>
<comment type="cofactor">
    <cofactor evidence="2">
        <name>Fe(2+)</name>
        <dbReference type="ChEBI" id="CHEBI:29033"/>
    </cofactor>
    <text evidence="2">Binds 1 Fe(2+) ion.</text>
</comment>
<dbReference type="HAMAP" id="MF_00163">
    <property type="entry name" value="Pep_deformylase"/>
    <property type="match status" value="1"/>
</dbReference>
<keyword evidence="2" id="KW-0378">Hydrolase</keyword>
<dbReference type="GO" id="GO:0046872">
    <property type="term" value="F:metal ion binding"/>
    <property type="evidence" value="ECO:0007669"/>
    <property type="project" value="UniProtKB-KW"/>
</dbReference>
<feature type="binding site" evidence="2">
    <location>
        <position position="145"/>
    </location>
    <ligand>
        <name>Fe cation</name>
        <dbReference type="ChEBI" id="CHEBI:24875"/>
    </ligand>
</feature>